<feature type="domain" description="Fe/B12 periplasmic-binding" evidence="6">
    <location>
        <begin position="62"/>
        <end position="336"/>
    </location>
</feature>
<dbReference type="RefSeq" id="WP_147260990.1">
    <property type="nucleotide sequence ID" value="NZ_VIWU01000001.1"/>
</dbReference>
<dbReference type="Proteomes" id="UP000321261">
    <property type="component" value="Unassembled WGS sequence"/>
</dbReference>
<organism evidence="7 8">
    <name type="scientific">Pseudonocardia hierapolitana</name>
    <dbReference type="NCBI Taxonomy" id="1128676"/>
    <lineage>
        <taxon>Bacteria</taxon>
        <taxon>Bacillati</taxon>
        <taxon>Actinomycetota</taxon>
        <taxon>Actinomycetes</taxon>
        <taxon>Pseudonocardiales</taxon>
        <taxon>Pseudonocardiaceae</taxon>
        <taxon>Pseudonocardia</taxon>
    </lineage>
</organism>
<dbReference type="InterPro" id="IPR006311">
    <property type="entry name" value="TAT_signal"/>
</dbReference>
<reference evidence="7 8" key="1">
    <citation type="submission" date="2019-06" db="EMBL/GenBank/DDBJ databases">
        <title>Sequencing the genomes of 1000 actinobacteria strains.</title>
        <authorList>
            <person name="Klenk H.-P."/>
        </authorList>
    </citation>
    <scope>NUCLEOTIDE SEQUENCE [LARGE SCALE GENOMIC DNA]</scope>
    <source>
        <strain evidence="7 8">DSM 45671</strain>
    </source>
</reference>
<name>A0A561SL70_9PSEU</name>
<evidence type="ECO:0000256" key="3">
    <source>
        <dbReference type="ARBA" id="ARBA00022448"/>
    </source>
</evidence>
<comment type="similarity">
    <text evidence="2">Belongs to the bacterial solute-binding protein 8 family.</text>
</comment>
<dbReference type="GO" id="GO:1901678">
    <property type="term" value="P:iron coordination entity transport"/>
    <property type="evidence" value="ECO:0007669"/>
    <property type="project" value="UniProtKB-ARBA"/>
</dbReference>
<dbReference type="InterPro" id="IPR002491">
    <property type="entry name" value="ABC_transptr_periplasmic_BD"/>
</dbReference>
<dbReference type="Pfam" id="PF01497">
    <property type="entry name" value="Peripla_BP_2"/>
    <property type="match status" value="1"/>
</dbReference>
<evidence type="ECO:0000259" key="6">
    <source>
        <dbReference type="PROSITE" id="PS50983"/>
    </source>
</evidence>
<dbReference type="InterPro" id="IPR051313">
    <property type="entry name" value="Bact_iron-sidero_bind"/>
</dbReference>
<keyword evidence="4 5" id="KW-0732">Signal</keyword>
<dbReference type="OrthoDB" id="7941913at2"/>
<accession>A0A561SL70</accession>
<protein>
    <submittedName>
        <fullName evidence="7">Iron complex transport system substrate-binding protein</fullName>
    </submittedName>
</protein>
<feature type="signal peptide" evidence="5">
    <location>
        <begin position="1"/>
        <end position="31"/>
    </location>
</feature>
<dbReference type="PROSITE" id="PS50983">
    <property type="entry name" value="FE_B12_PBP"/>
    <property type="match status" value="1"/>
</dbReference>
<keyword evidence="3" id="KW-0813">Transport</keyword>
<dbReference type="PANTHER" id="PTHR30532">
    <property type="entry name" value="IRON III DICITRATE-BINDING PERIPLASMIC PROTEIN"/>
    <property type="match status" value="1"/>
</dbReference>
<evidence type="ECO:0000313" key="7">
    <source>
        <dbReference type="EMBL" id="TWF75607.1"/>
    </source>
</evidence>
<evidence type="ECO:0000256" key="1">
    <source>
        <dbReference type="ARBA" id="ARBA00004196"/>
    </source>
</evidence>
<comment type="caution">
    <text evidence="7">The sequence shown here is derived from an EMBL/GenBank/DDBJ whole genome shotgun (WGS) entry which is preliminary data.</text>
</comment>
<evidence type="ECO:0000256" key="2">
    <source>
        <dbReference type="ARBA" id="ARBA00008814"/>
    </source>
</evidence>
<comment type="subcellular location">
    <subcellularLocation>
        <location evidence="1">Cell envelope</location>
    </subcellularLocation>
</comment>
<keyword evidence="8" id="KW-1185">Reference proteome</keyword>
<feature type="chain" id="PRO_5038473290" evidence="5">
    <location>
        <begin position="32"/>
        <end position="340"/>
    </location>
</feature>
<dbReference type="PROSITE" id="PS51318">
    <property type="entry name" value="TAT"/>
    <property type="match status" value="1"/>
</dbReference>
<dbReference type="Gene3D" id="3.40.50.1980">
    <property type="entry name" value="Nitrogenase molybdenum iron protein domain"/>
    <property type="match status" value="2"/>
</dbReference>
<dbReference type="GO" id="GO:0030288">
    <property type="term" value="C:outer membrane-bounded periplasmic space"/>
    <property type="evidence" value="ECO:0007669"/>
    <property type="project" value="TreeGrafter"/>
</dbReference>
<evidence type="ECO:0000313" key="8">
    <source>
        <dbReference type="Proteomes" id="UP000321261"/>
    </source>
</evidence>
<evidence type="ECO:0000256" key="5">
    <source>
        <dbReference type="SAM" id="SignalP"/>
    </source>
</evidence>
<dbReference type="SUPFAM" id="SSF53807">
    <property type="entry name" value="Helical backbone' metal receptor"/>
    <property type="match status" value="1"/>
</dbReference>
<dbReference type="AlphaFoldDB" id="A0A561SL70"/>
<evidence type="ECO:0000256" key="4">
    <source>
        <dbReference type="ARBA" id="ARBA00022729"/>
    </source>
</evidence>
<dbReference type="PANTHER" id="PTHR30532:SF24">
    <property type="entry name" value="FERRIC ENTEROBACTIN-BINDING PERIPLASMIC PROTEIN FEPB"/>
    <property type="match status" value="1"/>
</dbReference>
<dbReference type="EMBL" id="VIWU01000001">
    <property type="protein sequence ID" value="TWF75607.1"/>
    <property type="molecule type" value="Genomic_DNA"/>
</dbReference>
<gene>
    <name evidence="7" type="ORF">FHX44_111491</name>
</gene>
<proteinExistence type="inferred from homology"/>
<sequence>MVPTLPAGISRRRLLAGSAALGALLGLPACGSDETSAPRPPDPSWRFIDARGVKVQLPRRPERVVAYTGVAAVLWDYGIRPVGIFGPQRREDGSPDSTVGDIDLTSVGSAGEGYDNLDFEALAALRPDLVVTGMTSRDVMWVIGADAIERVTRIAPLAALEGYGVPAEQIVAGYERFARLLGAETATPELMNARVRLNQASTAARAAVAAKPNLRVLVTYADSEGISIARPSQFPDLLSFRALGLDLVEPEGGEQYYETLSWEQAGRYPADLILHDTRAFSLQPDQLTAYPTWAALPAVQAGQVGRWSAEARLSAQGFAAVLEDLAATVTAARDDVVGSP</sequence>